<protein>
    <recommendedName>
        <fullName evidence="3">Helicase C-terminal domain-containing protein</fullName>
    </recommendedName>
</protein>
<dbReference type="AlphaFoldDB" id="A0AA40DU75"/>
<gene>
    <name evidence="1" type="ORF">B0H67DRAFT_586798</name>
</gene>
<dbReference type="InterPro" id="IPR027417">
    <property type="entry name" value="P-loop_NTPase"/>
</dbReference>
<reference evidence="1" key="1">
    <citation type="submission" date="2023-06" db="EMBL/GenBank/DDBJ databases">
        <title>Genome-scale phylogeny and comparative genomics of the fungal order Sordariales.</title>
        <authorList>
            <consortium name="Lawrence Berkeley National Laboratory"/>
            <person name="Hensen N."/>
            <person name="Bonometti L."/>
            <person name="Westerberg I."/>
            <person name="Brannstrom I.O."/>
            <person name="Guillou S."/>
            <person name="Cros-Aarteil S."/>
            <person name="Calhoun S."/>
            <person name="Haridas S."/>
            <person name="Kuo A."/>
            <person name="Mondo S."/>
            <person name="Pangilinan J."/>
            <person name="Riley R."/>
            <person name="Labutti K."/>
            <person name="Andreopoulos B."/>
            <person name="Lipzen A."/>
            <person name="Chen C."/>
            <person name="Yanf M."/>
            <person name="Daum C."/>
            <person name="Ng V."/>
            <person name="Clum A."/>
            <person name="Steindorff A."/>
            <person name="Ohm R."/>
            <person name="Martin F."/>
            <person name="Silar P."/>
            <person name="Natvig D."/>
            <person name="Lalanne C."/>
            <person name="Gautier V."/>
            <person name="Ament-Velasquez S.L."/>
            <person name="Kruys A."/>
            <person name="Hutchinson M.I."/>
            <person name="Powell A.J."/>
            <person name="Barry K."/>
            <person name="Miller A.N."/>
            <person name="Grigoriev I.V."/>
            <person name="Debuchy R."/>
            <person name="Gladieux P."/>
            <person name="Thoren M.H."/>
            <person name="Johannesson H."/>
        </authorList>
    </citation>
    <scope>NUCLEOTIDE SEQUENCE</scope>
    <source>
        <strain evidence="1">SMH4607-1</strain>
    </source>
</reference>
<sequence>MIQRLNNRSDHLGIVLLSALADGWWGLSLSGASTMLLCDPIWSQNLYDRLAGAIRRLGQTRPCTLYEFRTAGPLDDLAKVVREKSRVIMY</sequence>
<proteinExistence type="predicted"/>
<evidence type="ECO:0000313" key="1">
    <source>
        <dbReference type="EMBL" id="KAK0712008.1"/>
    </source>
</evidence>
<evidence type="ECO:0000313" key="2">
    <source>
        <dbReference type="Proteomes" id="UP001172102"/>
    </source>
</evidence>
<dbReference type="SUPFAM" id="SSF52540">
    <property type="entry name" value="P-loop containing nucleoside triphosphate hydrolases"/>
    <property type="match status" value="1"/>
</dbReference>
<dbReference type="Gene3D" id="3.40.50.300">
    <property type="entry name" value="P-loop containing nucleotide triphosphate hydrolases"/>
    <property type="match status" value="1"/>
</dbReference>
<accession>A0AA40DU75</accession>
<organism evidence="1 2">
    <name type="scientific">Lasiosphaeris hirsuta</name>
    <dbReference type="NCBI Taxonomy" id="260670"/>
    <lineage>
        <taxon>Eukaryota</taxon>
        <taxon>Fungi</taxon>
        <taxon>Dikarya</taxon>
        <taxon>Ascomycota</taxon>
        <taxon>Pezizomycotina</taxon>
        <taxon>Sordariomycetes</taxon>
        <taxon>Sordariomycetidae</taxon>
        <taxon>Sordariales</taxon>
        <taxon>Lasiosphaeriaceae</taxon>
        <taxon>Lasiosphaeris</taxon>
    </lineage>
</organism>
<dbReference type="Proteomes" id="UP001172102">
    <property type="component" value="Unassembled WGS sequence"/>
</dbReference>
<name>A0AA40DU75_9PEZI</name>
<comment type="caution">
    <text evidence="1">The sequence shown here is derived from an EMBL/GenBank/DDBJ whole genome shotgun (WGS) entry which is preliminary data.</text>
</comment>
<keyword evidence="2" id="KW-1185">Reference proteome</keyword>
<evidence type="ECO:0008006" key="3">
    <source>
        <dbReference type="Google" id="ProtNLM"/>
    </source>
</evidence>
<dbReference type="EMBL" id="JAUKUA010000005">
    <property type="protein sequence ID" value="KAK0712008.1"/>
    <property type="molecule type" value="Genomic_DNA"/>
</dbReference>